<dbReference type="SUPFAM" id="SSF88723">
    <property type="entry name" value="PIN domain-like"/>
    <property type="match status" value="1"/>
</dbReference>
<dbReference type="InterPro" id="IPR002716">
    <property type="entry name" value="PIN_dom"/>
</dbReference>
<dbReference type="Pfam" id="PF13470">
    <property type="entry name" value="PIN_3"/>
    <property type="match status" value="1"/>
</dbReference>
<evidence type="ECO:0000259" key="1">
    <source>
        <dbReference type="Pfam" id="PF13470"/>
    </source>
</evidence>
<proteinExistence type="predicted"/>
<dbReference type="AlphaFoldDB" id="A0A5N1JC26"/>
<dbReference type="EMBL" id="VTWS01000006">
    <property type="protein sequence ID" value="KAA9349324.1"/>
    <property type="molecule type" value="Genomic_DNA"/>
</dbReference>
<organism evidence="2 3">
    <name type="scientific">Larkinella humicola</name>
    <dbReference type="NCBI Taxonomy" id="2607654"/>
    <lineage>
        <taxon>Bacteria</taxon>
        <taxon>Pseudomonadati</taxon>
        <taxon>Bacteroidota</taxon>
        <taxon>Cytophagia</taxon>
        <taxon>Cytophagales</taxon>
        <taxon>Spirosomataceae</taxon>
        <taxon>Larkinella</taxon>
    </lineage>
</organism>
<evidence type="ECO:0000313" key="2">
    <source>
        <dbReference type="EMBL" id="KAA9349324.1"/>
    </source>
</evidence>
<name>A0A5N1JC26_9BACT</name>
<accession>A0A5N1JC26</accession>
<protein>
    <submittedName>
        <fullName evidence="2">PIN domain-containing protein</fullName>
    </submittedName>
</protein>
<dbReference type="CDD" id="cd09854">
    <property type="entry name" value="PIN_VapC-like"/>
    <property type="match status" value="1"/>
</dbReference>
<dbReference type="RefSeq" id="WP_150880138.1">
    <property type="nucleotide sequence ID" value="NZ_VTWS01000006.1"/>
</dbReference>
<evidence type="ECO:0000313" key="3">
    <source>
        <dbReference type="Proteomes" id="UP000326344"/>
    </source>
</evidence>
<dbReference type="InterPro" id="IPR029060">
    <property type="entry name" value="PIN-like_dom_sf"/>
</dbReference>
<sequence>MNVRLFLDTNIMLDLLGHRIPYYEPIAKLASLAEKEEIQLAVSALSFATVNYFLSKYEGKERAKDMLRKFRIIAEIISVDDLIIEKGLNSNFSDFEDSLQYFCALKGKCNSILTRNPKDFKESELPIMTAQEYLVSIGRK</sequence>
<dbReference type="Gene3D" id="3.40.50.1010">
    <property type="entry name" value="5'-nuclease"/>
    <property type="match status" value="1"/>
</dbReference>
<comment type="caution">
    <text evidence="2">The sequence shown here is derived from an EMBL/GenBank/DDBJ whole genome shotgun (WGS) entry which is preliminary data.</text>
</comment>
<reference evidence="2 3" key="1">
    <citation type="submission" date="2019-09" db="EMBL/GenBank/DDBJ databases">
        <title>Genome Sequence of Larkinella sp MA1.</title>
        <authorList>
            <person name="Srinivasan S."/>
        </authorList>
    </citation>
    <scope>NUCLEOTIDE SEQUENCE [LARGE SCALE GENOMIC DNA]</scope>
    <source>
        <strain evidence="2 3">MA1</strain>
    </source>
</reference>
<keyword evidence="3" id="KW-1185">Reference proteome</keyword>
<dbReference type="Proteomes" id="UP000326344">
    <property type="component" value="Unassembled WGS sequence"/>
</dbReference>
<gene>
    <name evidence="2" type="ORF">F0P93_23310</name>
</gene>
<feature type="domain" description="PIN" evidence="1">
    <location>
        <begin position="4"/>
        <end position="116"/>
    </location>
</feature>